<keyword evidence="2" id="KW-1185">Reference proteome</keyword>
<dbReference type="RefSeq" id="WP_218964363.1">
    <property type="nucleotide sequence ID" value="NZ_LAHC01000051.1"/>
</dbReference>
<dbReference type="Proteomes" id="UP000222523">
    <property type="component" value="Unassembled WGS sequence"/>
</dbReference>
<gene>
    <name evidence="1" type="ORF">VF04_20125</name>
</gene>
<proteinExistence type="predicted"/>
<sequence length="94" mass="10361">AAINRLNKRLDNLERKQNDCCENKNNNSNSNLEKRVSRIESYINALHKDLDAIGKLIKDINNLLEPALILLEKMGTVVLKAVTAVTSVFGGGGK</sequence>
<dbReference type="EMBL" id="LAHC01000051">
    <property type="protein sequence ID" value="PHJ95166.1"/>
    <property type="molecule type" value="Genomic_DNA"/>
</dbReference>
<accession>A0ABX4KR96</accession>
<evidence type="ECO:0000313" key="2">
    <source>
        <dbReference type="Proteomes" id="UP000222523"/>
    </source>
</evidence>
<name>A0ABX4KR96_NOSLI</name>
<organism evidence="1 2">
    <name type="scientific">Nostoc linckia z7</name>
    <dbReference type="NCBI Taxonomy" id="1628745"/>
    <lineage>
        <taxon>Bacteria</taxon>
        <taxon>Bacillati</taxon>
        <taxon>Cyanobacteriota</taxon>
        <taxon>Cyanophyceae</taxon>
        <taxon>Nostocales</taxon>
        <taxon>Nostocaceae</taxon>
        <taxon>Nostoc</taxon>
    </lineage>
</organism>
<feature type="non-terminal residue" evidence="1">
    <location>
        <position position="1"/>
    </location>
</feature>
<protein>
    <submittedName>
        <fullName evidence="1">Uncharacterized protein</fullName>
    </submittedName>
</protein>
<comment type="caution">
    <text evidence="1">The sequence shown here is derived from an EMBL/GenBank/DDBJ whole genome shotgun (WGS) entry which is preliminary data.</text>
</comment>
<evidence type="ECO:0000313" key="1">
    <source>
        <dbReference type="EMBL" id="PHJ95166.1"/>
    </source>
</evidence>
<reference evidence="1 2" key="1">
    <citation type="submission" date="2015-02" db="EMBL/GenBank/DDBJ databases">
        <title>Nostoc linckia genome annotation.</title>
        <authorList>
            <person name="Zhou Z."/>
        </authorList>
    </citation>
    <scope>NUCLEOTIDE SEQUENCE [LARGE SCALE GENOMIC DNA]</scope>
    <source>
        <strain evidence="2">z7</strain>
    </source>
</reference>